<dbReference type="Proteomes" id="UP000001383">
    <property type="component" value="Chromosome"/>
</dbReference>
<accession>B9E7S0</accession>
<evidence type="ECO:0000313" key="2">
    <source>
        <dbReference type="Proteomes" id="UP000001383"/>
    </source>
</evidence>
<dbReference type="STRING" id="458233.MCCL_1531"/>
<dbReference type="KEGG" id="mcl:MCCL_1531"/>
<sequence length="120" mass="14316">MIKIGDKVKFKKYDETIYTVVNVEEEHVRVINSTGTQLMQVRKDFIDVVEQYIDYKQRTDELEKRWSKLVDVLNKKYEYYKVRADDESAGPIEQGKWKIAKLELMMVLMTMAELQEDDND</sequence>
<organism evidence="1 2">
    <name type="scientific">Macrococcus caseolyticus (strain JCSC5402)</name>
    <name type="common">Macrococcoides caseolyticum</name>
    <dbReference type="NCBI Taxonomy" id="458233"/>
    <lineage>
        <taxon>Bacteria</taxon>
        <taxon>Bacillati</taxon>
        <taxon>Bacillota</taxon>
        <taxon>Bacilli</taxon>
        <taxon>Bacillales</taxon>
        <taxon>Staphylococcaceae</taxon>
        <taxon>Macrococcoides</taxon>
    </lineage>
</organism>
<dbReference type="EMBL" id="AP009484">
    <property type="protein sequence ID" value="BAH18238.1"/>
    <property type="molecule type" value="Genomic_DNA"/>
</dbReference>
<protein>
    <submittedName>
        <fullName evidence="1">Uncharacterized protein</fullName>
    </submittedName>
</protein>
<dbReference type="RefSeq" id="WP_012657436.1">
    <property type="nucleotide sequence ID" value="NC_011999.1"/>
</dbReference>
<dbReference type="AlphaFoldDB" id="B9E7S0"/>
<reference evidence="1 2" key="1">
    <citation type="journal article" date="2009" name="J. Bacteriol.">
        <title>Complete genome sequence of Macrococcus caseolyticus strain JCSCS5402, reflecting the ancestral genome of the human-pathogenic staphylococci.</title>
        <authorList>
            <person name="Baba T."/>
            <person name="Kuwahara-Arai K."/>
            <person name="Uchiyama I."/>
            <person name="Takeuchi F."/>
            <person name="Ito T."/>
            <person name="Hiramatsu K."/>
        </authorList>
    </citation>
    <scope>NUCLEOTIDE SEQUENCE [LARGE SCALE GENOMIC DNA]</scope>
    <source>
        <strain evidence="1 2">JCSC5402</strain>
    </source>
</reference>
<gene>
    <name evidence="1" type="ordered locus">MCCL_1531</name>
</gene>
<name>B9E7S0_MACCJ</name>
<dbReference type="OrthoDB" id="2420023at2"/>
<proteinExistence type="predicted"/>
<evidence type="ECO:0000313" key="1">
    <source>
        <dbReference type="EMBL" id="BAH18238.1"/>
    </source>
</evidence>
<dbReference type="HOGENOM" id="CLU_2046843_0_0_9"/>